<dbReference type="EMBL" id="GGEC01009702">
    <property type="protein sequence ID" value="MBW90185.1"/>
    <property type="molecule type" value="Transcribed_RNA"/>
</dbReference>
<dbReference type="PANTHER" id="PTHR36342">
    <property type="entry name" value="PTB DOMAIN ENGULFMENT ADAPTER"/>
    <property type="match status" value="1"/>
</dbReference>
<evidence type="ECO:0008006" key="2">
    <source>
        <dbReference type="Google" id="ProtNLM"/>
    </source>
</evidence>
<sequence>MFFEARGTEMATLFPNSRMTTGRDEVYVAAVPLRATKGPAQLLTSAAFSLKLWDLQHFMVIIKPSSPTSHSQAVAFDFQPKDPENIYTALAVLSVRPVPGSVLVRKLTKIPKSRCWLVGASKVDAISVATEFNNSWHTDLRVGYHDCRNYTNGLVELLIGEKRVLDRLRRSTGDQTRE</sequence>
<proteinExistence type="predicted"/>
<name>A0A2P2J9M1_RHIMU</name>
<evidence type="ECO:0000313" key="1">
    <source>
        <dbReference type="EMBL" id="MBW90185.1"/>
    </source>
</evidence>
<reference evidence="1" key="1">
    <citation type="submission" date="2018-02" db="EMBL/GenBank/DDBJ databases">
        <title>Rhizophora mucronata_Transcriptome.</title>
        <authorList>
            <person name="Meera S.P."/>
            <person name="Sreeshan A."/>
            <person name="Augustine A."/>
        </authorList>
    </citation>
    <scope>NUCLEOTIDE SEQUENCE</scope>
    <source>
        <tissue evidence="1">Leaf</tissue>
    </source>
</reference>
<dbReference type="PANTHER" id="PTHR36342:SF1">
    <property type="entry name" value="PTB DOMAIN ENGULFMENT ADAPTER"/>
    <property type="match status" value="1"/>
</dbReference>
<dbReference type="AlphaFoldDB" id="A0A2P2J9M1"/>
<organism evidence="1">
    <name type="scientific">Rhizophora mucronata</name>
    <name type="common">Asiatic mangrove</name>
    <dbReference type="NCBI Taxonomy" id="61149"/>
    <lineage>
        <taxon>Eukaryota</taxon>
        <taxon>Viridiplantae</taxon>
        <taxon>Streptophyta</taxon>
        <taxon>Embryophyta</taxon>
        <taxon>Tracheophyta</taxon>
        <taxon>Spermatophyta</taxon>
        <taxon>Magnoliopsida</taxon>
        <taxon>eudicotyledons</taxon>
        <taxon>Gunneridae</taxon>
        <taxon>Pentapetalae</taxon>
        <taxon>rosids</taxon>
        <taxon>fabids</taxon>
        <taxon>Malpighiales</taxon>
        <taxon>Rhizophoraceae</taxon>
        <taxon>Rhizophora</taxon>
    </lineage>
</organism>
<protein>
    <recommendedName>
        <fullName evidence="2">PTB domain-containing engulfment adapter protein 1</fullName>
    </recommendedName>
</protein>
<accession>A0A2P2J9M1</accession>